<organism evidence="1 2">
    <name type="scientific">Trifolium pratense</name>
    <name type="common">Red clover</name>
    <dbReference type="NCBI Taxonomy" id="57577"/>
    <lineage>
        <taxon>Eukaryota</taxon>
        <taxon>Viridiplantae</taxon>
        <taxon>Streptophyta</taxon>
        <taxon>Embryophyta</taxon>
        <taxon>Tracheophyta</taxon>
        <taxon>Spermatophyta</taxon>
        <taxon>Magnoliopsida</taxon>
        <taxon>eudicotyledons</taxon>
        <taxon>Gunneridae</taxon>
        <taxon>Pentapetalae</taxon>
        <taxon>rosids</taxon>
        <taxon>fabids</taxon>
        <taxon>Fabales</taxon>
        <taxon>Fabaceae</taxon>
        <taxon>Papilionoideae</taxon>
        <taxon>50 kb inversion clade</taxon>
        <taxon>NPAAA clade</taxon>
        <taxon>Hologalegina</taxon>
        <taxon>IRL clade</taxon>
        <taxon>Trifolieae</taxon>
        <taxon>Trifolium</taxon>
    </lineage>
</organism>
<evidence type="ECO:0000313" key="2">
    <source>
        <dbReference type="Proteomes" id="UP001177021"/>
    </source>
</evidence>
<proteinExistence type="predicted"/>
<protein>
    <submittedName>
        <fullName evidence="1">Uncharacterized protein</fullName>
    </submittedName>
</protein>
<gene>
    <name evidence="1" type="ORF">MILVUS5_LOCUS4976</name>
</gene>
<reference evidence="1" key="1">
    <citation type="submission" date="2023-10" db="EMBL/GenBank/DDBJ databases">
        <authorList>
            <person name="Rodriguez Cubillos JULIANA M."/>
            <person name="De Vega J."/>
        </authorList>
    </citation>
    <scope>NUCLEOTIDE SEQUENCE</scope>
</reference>
<dbReference type="EMBL" id="CASHSV030000002">
    <property type="protein sequence ID" value="CAJ2633963.1"/>
    <property type="molecule type" value="Genomic_DNA"/>
</dbReference>
<keyword evidence="2" id="KW-1185">Reference proteome</keyword>
<name>A0ACB0INA0_TRIPR</name>
<dbReference type="Proteomes" id="UP001177021">
    <property type="component" value="Unassembled WGS sequence"/>
</dbReference>
<evidence type="ECO:0000313" key="1">
    <source>
        <dbReference type="EMBL" id="CAJ2633963.1"/>
    </source>
</evidence>
<comment type="caution">
    <text evidence="1">The sequence shown here is derived from an EMBL/GenBank/DDBJ whole genome shotgun (WGS) entry which is preliminary data.</text>
</comment>
<accession>A0ACB0INA0</accession>
<sequence>MDNNNNKDKGAKSLATSLQNLDINPKSNFKSNSTITTITHLQFPGLLTKKTKPRSLVNLCIGLIGRHLEDIVEDLDEIAIVLPAEIKLAVAAIARRRKLLNDDVLIALADDSWEILDVSGSDVSNFGLVKATEVCRFIKALDISRCTKITATGISELVKHCHSLETLRCGGCPRSDNTARRCSNIFKPRLEYVEEDSWEELDTKEIASGAQSLRWLIWPNIDNNSLEDLSAECPRIIVNPKPSSPFGFMGTQVPFEAFPNIILDDAVVKDIDPKTWTMHGIAKMPISSSSSSSTELSVAEKFRLAFEERDNRLAPKRAKNARQHQRRAARGLLLMSSRAKATVLASQVSKSLHNQNL</sequence>